<comment type="caution">
    <text evidence="7">The sequence shown here is derived from an EMBL/GenBank/DDBJ whole genome shotgun (WGS) entry which is preliminary data.</text>
</comment>
<proteinExistence type="inferred from homology"/>
<dbReference type="PANTHER" id="PTHR33258">
    <property type="entry name" value="TRANSPOSASE INSL FOR INSERTION SEQUENCE ELEMENT IS186A-RELATED"/>
    <property type="match status" value="1"/>
</dbReference>
<evidence type="ECO:0000256" key="5">
    <source>
        <dbReference type="SAM" id="Phobius"/>
    </source>
</evidence>
<keyword evidence="5" id="KW-0472">Membrane</keyword>
<feature type="domain" description="Transposase IS4-like" evidence="6">
    <location>
        <begin position="3"/>
        <end position="165"/>
    </location>
</feature>
<comment type="similarity">
    <text evidence="1">Belongs to the transposase 11 family.</text>
</comment>
<organism evidence="7 8">
    <name type="scientific">Robertmurraya beringensis</name>
    <dbReference type="NCBI Taxonomy" id="641660"/>
    <lineage>
        <taxon>Bacteria</taxon>
        <taxon>Bacillati</taxon>
        <taxon>Bacillota</taxon>
        <taxon>Bacilli</taxon>
        <taxon>Bacillales</taxon>
        <taxon>Bacillaceae</taxon>
        <taxon>Robertmurraya</taxon>
    </lineage>
</organism>
<feature type="non-terminal residue" evidence="7">
    <location>
        <position position="1"/>
    </location>
</feature>
<keyword evidence="3" id="KW-0238">DNA-binding</keyword>
<dbReference type="InterPro" id="IPR047952">
    <property type="entry name" value="Transpos_IS4"/>
</dbReference>
<dbReference type="NCBIfam" id="NF033592">
    <property type="entry name" value="transpos_IS4_1"/>
    <property type="match status" value="1"/>
</dbReference>
<feature type="transmembrane region" description="Helical" evidence="5">
    <location>
        <begin position="151"/>
        <end position="172"/>
    </location>
</feature>
<dbReference type="Proteomes" id="UP001589738">
    <property type="component" value="Unassembled WGS sequence"/>
</dbReference>
<sequence length="208" mass="24765">EKAVITTANEHDRGQLEIMVDDKECMYVFDRGYLDYERFDRMTDDGYFFLSRLRKNAVIREVYDFKLPEDSAVLSDQMVLIGTTQNRAENYFRLLKVLDSKGNELHLITNRFDLNAEEISEMYKSRWAIELFFKWIKQHLSIKKFYGQSEWAIQNQVFIALIVFCLHVLVQLETNSKRKTLKISRYLRAALWKPAHIWLRKIEGKAIP</sequence>
<dbReference type="EMBL" id="JBHLUU010000045">
    <property type="protein sequence ID" value="MFC0475926.1"/>
    <property type="molecule type" value="Genomic_DNA"/>
</dbReference>
<keyword evidence="5" id="KW-1133">Transmembrane helix</keyword>
<dbReference type="RefSeq" id="WP_377058217.1">
    <property type="nucleotide sequence ID" value="NZ_JBHLUU010000045.1"/>
</dbReference>
<dbReference type="SUPFAM" id="SSF53098">
    <property type="entry name" value="Ribonuclease H-like"/>
    <property type="match status" value="1"/>
</dbReference>
<evidence type="ECO:0000259" key="6">
    <source>
        <dbReference type="Pfam" id="PF01609"/>
    </source>
</evidence>
<evidence type="ECO:0000256" key="4">
    <source>
        <dbReference type="ARBA" id="ARBA00023172"/>
    </source>
</evidence>
<keyword evidence="8" id="KW-1185">Reference proteome</keyword>
<evidence type="ECO:0000313" key="8">
    <source>
        <dbReference type="Proteomes" id="UP001589738"/>
    </source>
</evidence>
<evidence type="ECO:0000313" key="7">
    <source>
        <dbReference type="EMBL" id="MFC0475926.1"/>
    </source>
</evidence>
<evidence type="ECO:0000256" key="1">
    <source>
        <dbReference type="ARBA" id="ARBA00010075"/>
    </source>
</evidence>
<keyword evidence="2" id="KW-0815">Transposition</keyword>
<name>A0ABV6KRH5_9BACI</name>
<dbReference type="PANTHER" id="PTHR33258:SF1">
    <property type="entry name" value="TRANSPOSASE INSL FOR INSERTION SEQUENCE ELEMENT IS186A-RELATED"/>
    <property type="match status" value="1"/>
</dbReference>
<keyword evidence="5" id="KW-0812">Transmembrane</keyword>
<dbReference type="InterPro" id="IPR002559">
    <property type="entry name" value="Transposase_11"/>
</dbReference>
<reference evidence="7 8" key="1">
    <citation type="submission" date="2024-09" db="EMBL/GenBank/DDBJ databases">
        <authorList>
            <person name="Sun Q."/>
            <person name="Mori K."/>
        </authorList>
    </citation>
    <scope>NUCLEOTIDE SEQUENCE [LARGE SCALE GENOMIC DNA]</scope>
    <source>
        <strain evidence="7 8">CGMCC 1.9126</strain>
    </source>
</reference>
<accession>A0ABV6KRH5</accession>
<evidence type="ECO:0000256" key="2">
    <source>
        <dbReference type="ARBA" id="ARBA00022578"/>
    </source>
</evidence>
<dbReference type="InterPro" id="IPR012337">
    <property type="entry name" value="RNaseH-like_sf"/>
</dbReference>
<dbReference type="Pfam" id="PF01609">
    <property type="entry name" value="DDE_Tnp_1"/>
    <property type="match status" value="1"/>
</dbReference>
<gene>
    <name evidence="7" type="ORF">ACFFHF_11795</name>
</gene>
<keyword evidence="4" id="KW-0233">DNA recombination</keyword>
<evidence type="ECO:0000256" key="3">
    <source>
        <dbReference type="ARBA" id="ARBA00023125"/>
    </source>
</evidence>
<protein>
    <submittedName>
        <fullName evidence="7">IS4 family transposase</fullName>
    </submittedName>
</protein>